<dbReference type="STRING" id="1249627.D779_0397"/>
<feature type="region of interest" description="Disordered" evidence="1">
    <location>
        <begin position="1"/>
        <end position="33"/>
    </location>
</feature>
<dbReference type="AlphaFoldDB" id="W9W0X8"/>
<keyword evidence="3" id="KW-1185">Reference proteome</keyword>
<evidence type="ECO:0000313" key="3">
    <source>
        <dbReference type="Proteomes" id="UP000019460"/>
    </source>
</evidence>
<name>W9W0X8_9GAMM</name>
<organism evidence="2 3">
    <name type="scientific">Imhoffiella purpurea</name>
    <dbReference type="NCBI Taxonomy" id="1249627"/>
    <lineage>
        <taxon>Bacteria</taxon>
        <taxon>Pseudomonadati</taxon>
        <taxon>Pseudomonadota</taxon>
        <taxon>Gammaproteobacteria</taxon>
        <taxon>Chromatiales</taxon>
        <taxon>Chromatiaceae</taxon>
        <taxon>Imhoffiella</taxon>
    </lineage>
</organism>
<protein>
    <submittedName>
        <fullName evidence="2">Uncharacterized protein</fullName>
    </submittedName>
</protein>
<gene>
    <name evidence="2" type="ORF">D779_0397</name>
</gene>
<comment type="caution">
    <text evidence="2">The sequence shown here is derived from an EMBL/GenBank/DDBJ whole genome shotgun (WGS) entry which is preliminary data.</text>
</comment>
<reference evidence="2 3" key="1">
    <citation type="submission" date="2012-11" db="EMBL/GenBank/DDBJ databases">
        <title>Genome assembly of Thiorhodococcus sp. AK35.</title>
        <authorList>
            <person name="Nupur N."/>
            <person name="Khatri I."/>
            <person name="Subramanian S."/>
            <person name="Pinnaka A."/>
        </authorList>
    </citation>
    <scope>NUCLEOTIDE SEQUENCE [LARGE SCALE GENOMIC DNA]</scope>
    <source>
        <strain evidence="2 3">AK35</strain>
    </source>
</reference>
<proteinExistence type="predicted"/>
<dbReference type="Proteomes" id="UP000019460">
    <property type="component" value="Unassembled WGS sequence"/>
</dbReference>
<dbReference type="EMBL" id="AONC01000013">
    <property type="protein sequence ID" value="EXJ16255.1"/>
    <property type="molecule type" value="Genomic_DNA"/>
</dbReference>
<accession>W9W0X8</accession>
<sequence>MDGNDHARASWGRTWYPGSPALSREPTRRDPERDLELDRPFAYDGAGKIIIFRSNRQLHDFKPGFPCLKPAFLDEQPVRWLS</sequence>
<evidence type="ECO:0000313" key="2">
    <source>
        <dbReference type="EMBL" id="EXJ16255.1"/>
    </source>
</evidence>
<evidence type="ECO:0000256" key="1">
    <source>
        <dbReference type="SAM" id="MobiDB-lite"/>
    </source>
</evidence>